<dbReference type="Pfam" id="PF11014">
    <property type="entry name" value="DUF2852"/>
    <property type="match status" value="1"/>
</dbReference>
<organism evidence="3 4">
    <name type="scientific">Oceanomicrobium pacificus</name>
    <dbReference type="NCBI Taxonomy" id="2692916"/>
    <lineage>
        <taxon>Bacteria</taxon>
        <taxon>Pseudomonadati</taxon>
        <taxon>Pseudomonadota</taxon>
        <taxon>Alphaproteobacteria</taxon>
        <taxon>Rhodobacterales</taxon>
        <taxon>Paracoccaceae</taxon>
        <taxon>Oceanomicrobium</taxon>
    </lineage>
</organism>
<comment type="caution">
    <text evidence="3">The sequence shown here is derived from an EMBL/GenBank/DDBJ whole genome shotgun (WGS) entry which is preliminary data.</text>
</comment>
<proteinExistence type="predicted"/>
<name>A0A6B0TYS9_9RHOB</name>
<evidence type="ECO:0000313" key="3">
    <source>
        <dbReference type="EMBL" id="MXU66184.1"/>
    </source>
</evidence>
<evidence type="ECO:0000256" key="2">
    <source>
        <dbReference type="SAM" id="Phobius"/>
    </source>
</evidence>
<dbReference type="EMBL" id="WUWG01000005">
    <property type="protein sequence ID" value="MXU66184.1"/>
    <property type="molecule type" value="Genomic_DNA"/>
</dbReference>
<keyword evidence="2" id="KW-0812">Transmembrane</keyword>
<keyword evidence="4" id="KW-1185">Reference proteome</keyword>
<keyword evidence="2" id="KW-1133">Transmembrane helix</keyword>
<feature type="region of interest" description="Disordered" evidence="1">
    <location>
        <begin position="111"/>
        <end position="139"/>
    </location>
</feature>
<reference evidence="3 4" key="1">
    <citation type="submission" date="2019-12" db="EMBL/GenBank/DDBJ databases">
        <title>Strain KN286 was isolated from seawater, which was collected from Caroline Seamount in the tropical western Pacific.</title>
        <authorList>
            <person name="Wang Q."/>
        </authorList>
    </citation>
    <scope>NUCLEOTIDE SEQUENCE [LARGE SCALE GENOMIC DNA]</scope>
    <source>
        <strain evidence="3 4">KN286</strain>
    </source>
</reference>
<keyword evidence="2" id="KW-0472">Membrane</keyword>
<feature type="transmembrane region" description="Helical" evidence="2">
    <location>
        <begin position="28"/>
        <end position="53"/>
    </location>
</feature>
<dbReference type="Proteomes" id="UP000436016">
    <property type="component" value="Unassembled WGS sequence"/>
</dbReference>
<dbReference type="AlphaFoldDB" id="A0A6B0TYS9"/>
<sequence>MRKDPTMHSAQNWLRDAENWLDARGKAAWIAATVLGFIVFWPIGLALLAYMIMRKPMCGRTKKHRFKSRFSSTGNHAFDSYREETLKRLEDEQTAFTSFLDRLRQAKDQAEFDQFMNERRTGTDAPRQDTPYGGTPNPA</sequence>
<protein>
    <submittedName>
        <fullName evidence="3">DUF2852 domain-containing protein</fullName>
    </submittedName>
</protein>
<evidence type="ECO:0000313" key="4">
    <source>
        <dbReference type="Proteomes" id="UP000436016"/>
    </source>
</evidence>
<gene>
    <name evidence="3" type="ORF">GSH16_12070</name>
</gene>
<evidence type="ECO:0000256" key="1">
    <source>
        <dbReference type="SAM" id="MobiDB-lite"/>
    </source>
</evidence>
<accession>A0A6B0TYS9</accession>
<feature type="compositionally biased region" description="Basic and acidic residues" evidence="1">
    <location>
        <begin position="111"/>
        <end position="122"/>
    </location>
</feature>
<dbReference type="InterPro" id="IPR021273">
    <property type="entry name" value="DUF2852"/>
</dbReference>